<evidence type="ECO:0000313" key="1">
    <source>
        <dbReference type="EMBL" id="CAI9272246.1"/>
    </source>
</evidence>
<gene>
    <name evidence="1" type="ORF">LSALG_LOCUS12485</name>
    <name evidence="2" type="ORF">LSALG_LOCUS12486</name>
</gene>
<proteinExistence type="predicted"/>
<evidence type="ECO:0000313" key="3">
    <source>
        <dbReference type="Proteomes" id="UP001177003"/>
    </source>
</evidence>
<dbReference type="Proteomes" id="UP001177003">
    <property type="component" value="Chromosome 2"/>
</dbReference>
<dbReference type="EMBL" id="OX465078">
    <property type="protein sequence ID" value="CAI9272246.1"/>
    <property type="molecule type" value="Genomic_DNA"/>
</dbReference>
<name>A0AA35VZZ3_LACSI</name>
<accession>A0AA35VZZ3</accession>
<reference evidence="2" key="1">
    <citation type="submission" date="2023-04" db="EMBL/GenBank/DDBJ databases">
        <authorList>
            <person name="Vijverberg K."/>
            <person name="Xiong W."/>
            <person name="Schranz E."/>
        </authorList>
    </citation>
    <scope>NUCLEOTIDE SEQUENCE</scope>
</reference>
<sequence length="148" mass="16553">MKAEDFWLGGSVMADPLRGGNGHRSSALLESVANKTLRWIFLVKLPIIFFTNGSFKKEENKKQMRCTKESSCNNCQVEEGRKKTTTGGVWVSSCVVKEWDKTEGAVALGSLETTNKHLWWGCFCCTSKTCEKEGSVRGNGRMKNCIYL</sequence>
<keyword evidence="3" id="KW-1185">Reference proteome</keyword>
<evidence type="ECO:0000313" key="2">
    <source>
        <dbReference type="EMBL" id="CAI9272247.1"/>
    </source>
</evidence>
<dbReference type="AlphaFoldDB" id="A0AA35VZZ3"/>
<protein>
    <submittedName>
        <fullName evidence="2">Uncharacterized protein</fullName>
    </submittedName>
</protein>
<dbReference type="EMBL" id="OX465078">
    <property type="protein sequence ID" value="CAI9272247.1"/>
    <property type="molecule type" value="Genomic_DNA"/>
</dbReference>
<organism evidence="2 3">
    <name type="scientific">Lactuca saligna</name>
    <name type="common">Willowleaf lettuce</name>
    <dbReference type="NCBI Taxonomy" id="75948"/>
    <lineage>
        <taxon>Eukaryota</taxon>
        <taxon>Viridiplantae</taxon>
        <taxon>Streptophyta</taxon>
        <taxon>Embryophyta</taxon>
        <taxon>Tracheophyta</taxon>
        <taxon>Spermatophyta</taxon>
        <taxon>Magnoliopsida</taxon>
        <taxon>eudicotyledons</taxon>
        <taxon>Gunneridae</taxon>
        <taxon>Pentapetalae</taxon>
        <taxon>asterids</taxon>
        <taxon>campanulids</taxon>
        <taxon>Asterales</taxon>
        <taxon>Asteraceae</taxon>
        <taxon>Cichorioideae</taxon>
        <taxon>Cichorieae</taxon>
        <taxon>Lactucinae</taxon>
        <taxon>Lactuca</taxon>
    </lineage>
</organism>